<accession>A0A8E6B389</accession>
<dbReference type="AlphaFoldDB" id="A0A8E6B389"/>
<dbReference type="Proteomes" id="UP000676194">
    <property type="component" value="Chromosome"/>
</dbReference>
<evidence type="ECO:0000313" key="3">
    <source>
        <dbReference type="Proteomes" id="UP000676194"/>
    </source>
</evidence>
<feature type="compositionally biased region" description="Basic and acidic residues" evidence="1">
    <location>
        <begin position="95"/>
        <end position="104"/>
    </location>
</feature>
<keyword evidence="3" id="KW-1185">Reference proteome</keyword>
<sequence>MTSLNCYTLRGAVAVLAIAIIGCGPDGPIGKVTPVEGVIKLDDTPLVEVTIQFTPVEGGGKLIGSTGVTDAQGHFVMKTGDGRDGAIVGKQKVTVRSERADTRSGYKGSPRSVPPRYSATDDKNPLGTIDVSEGKKTYDFDLKSK</sequence>
<organism evidence="2 3">
    <name type="scientific">Telmatocola sphagniphila</name>
    <dbReference type="NCBI Taxonomy" id="1123043"/>
    <lineage>
        <taxon>Bacteria</taxon>
        <taxon>Pseudomonadati</taxon>
        <taxon>Planctomycetota</taxon>
        <taxon>Planctomycetia</taxon>
        <taxon>Gemmatales</taxon>
        <taxon>Gemmataceae</taxon>
    </lineage>
</organism>
<dbReference type="KEGG" id="tsph:KIH39_19675"/>
<dbReference type="EMBL" id="CP074694">
    <property type="protein sequence ID" value="QVL31047.1"/>
    <property type="molecule type" value="Genomic_DNA"/>
</dbReference>
<evidence type="ECO:0000313" key="2">
    <source>
        <dbReference type="EMBL" id="QVL31047.1"/>
    </source>
</evidence>
<evidence type="ECO:0000256" key="1">
    <source>
        <dbReference type="SAM" id="MobiDB-lite"/>
    </source>
</evidence>
<dbReference type="RefSeq" id="WP_213494928.1">
    <property type="nucleotide sequence ID" value="NZ_CP074694.1"/>
</dbReference>
<reference evidence="2" key="1">
    <citation type="submission" date="2021-05" db="EMBL/GenBank/DDBJ databases">
        <title>Complete genome sequence of the cellulolytic planctomycete Telmatocola sphagniphila SP2T and characterization of the first cellulase from planctomycetes.</title>
        <authorList>
            <person name="Rakitin A.L."/>
            <person name="Beletsky A.V."/>
            <person name="Naumoff D.G."/>
            <person name="Kulichevskaya I.S."/>
            <person name="Mardanov A.V."/>
            <person name="Ravin N.V."/>
            <person name="Dedysh S.N."/>
        </authorList>
    </citation>
    <scope>NUCLEOTIDE SEQUENCE</scope>
    <source>
        <strain evidence="2">SP2T</strain>
    </source>
</reference>
<feature type="region of interest" description="Disordered" evidence="1">
    <location>
        <begin position="87"/>
        <end position="130"/>
    </location>
</feature>
<proteinExistence type="predicted"/>
<protein>
    <recommendedName>
        <fullName evidence="4">Carboxypeptidase regulatory-like domain-containing protein</fullName>
    </recommendedName>
</protein>
<name>A0A8E6B389_9BACT</name>
<evidence type="ECO:0008006" key="4">
    <source>
        <dbReference type="Google" id="ProtNLM"/>
    </source>
</evidence>
<gene>
    <name evidence="2" type="ORF">KIH39_19675</name>
</gene>